<organism evidence="1 2">
    <name type="scientific">Portunus trituberculatus</name>
    <name type="common">Swimming crab</name>
    <name type="synonym">Neptunus trituberculatus</name>
    <dbReference type="NCBI Taxonomy" id="210409"/>
    <lineage>
        <taxon>Eukaryota</taxon>
        <taxon>Metazoa</taxon>
        <taxon>Ecdysozoa</taxon>
        <taxon>Arthropoda</taxon>
        <taxon>Crustacea</taxon>
        <taxon>Multicrustacea</taxon>
        <taxon>Malacostraca</taxon>
        <taxon>Eumalacostraca</taxon>
        <taxon>Eucarida</taxon>
        <taxon>Decapoda</taxon>
        <taxon>Pleocyemata</taxon>
        <taxon>Brachyura</taxon>
        <taxon>Eubrachyura</taxon>
        <taxon>Portunoidea</taxon>
        <taxon>Portunidae</taxon>
        <taxon>Portuninae</taxon>
        <taxon>Portunus</taxon>
    </lineage>
</organism>
<name>A0A5B7I8K9_PORTR</name>
<reference evidence="1 2" key="1">
    <citation type="submission" date="2019-05" db="EMBL/GenBank/DDBJ databases">
        <title>Another draft genome of Portunus trituberculatus and its Hox gene families provides insights of decapod evolution.</title>
        <authorList>
            <person name="Jeong J.-H."/>
            <person name="Song I."/>
            <person name="Kim S."/>
            <person name="Choi T."/>
            <person name="Kim D."/>
            <person name="Ryu S."/>
            <person name="Kim W."/>
        </authorList>
    </citation>
    <scope>NUCLEOTIDE SEQUENCE [LARGE SCALE GENOMIC DNA]</scope>
    <source>
        <tissue evidence="1">Muscle</tissue>
    </source>
</reference>
<dbReference type="EMBL" id="VSRR010047912">
    <property type="protein sequence ID" value="MPC78226.1"/>
    <property type="molecule type" value="Genomic_DNA"/>
</dbReference>
<dbReference type="Proteomes" id="UP000324222">
    <property type="component" value="Unassembled WGS sequence"/>
</dbReference>
<evidence type="ECO:0000313" key="2">
    <source>
        <dbReference type="Proteomes" id="UP000324222"/>
    </source>
</evidence>
<comment type="caution">
    <text evidence="1">The sequence shown here is derived from an EMBL/GenBank/DDBJ whole genome shotgun (WGS) entry which is preliminary data.</text>
</comment>
<gene>
    <name evidence="1" type="ORF">E2C01_072709</name>
</gene>
<protein>
    <submittedName>
        <fullName evidence="1">Uncharacterized protein</fullName>
    </submittedName>
</protein>
<evidence type="ECO:0000313" key="1">
    <source>
        <dbReference type="EMBL" id="MPC78226.1"/>
    </source>
</evidence>
<keyword evidence="2" id="KW-1185">Reference proteome</keyword>
<accession>A0A5B7I8K9</accession>
<proteinExistence type="predicted"/>
<dbReference type="AlphaFoldDB" id="A0A5B7I8K9"/>
<sequence length="63" mass="7422">MSKTAEEEEQEEDMDTKMWWLVQYQVNQDVFPHVSGIIMGDNAAADGLERYYRARRKKNVNKA</sequence>